<keyword evidence="2" id="KW-1185">Reference proteome</keyword>
<accession>A0ABT6N1W6</accession>
<proteinExistence type="predicted"/>
<organism evidence="1 2">
    <name type="scientific">Sphingomonas oryzagri</name>
    <dbReference type="NCBI Taxonomy" id="3042314"/>
    <lineage>
        <taxon>Bacteria</taxon>
        <taxon>Pseudomonadati</taxon>
        <taxon>Pseudomonadota</taxon>
        <taxon>Alphaproteobacteria</taxon>
        <taxon>Sphingomonadales</taxon>
        <taxon>Sphingomonadaceae</taxon>
        <taxon>Sphingomonas</taxon>
    </lineage>
</organism>
<evidence type="ECO:0000313" key="2">
    <source>
        <dbReference type="Proteomes" id="UP001160625"/>
    </source>
</evidence>
<name>A0ABT6N1W6_9SPHN</name>
<comment type="caution">
    <text evidence="1">The sequence shown here is derived from an EMBL/GenBank/DDBJ whole genome shotgun (WGS) entry which is preliminary data.</text>
</comment>
<gene>
    <name evidence="1" type="ORF">QGN17_11060</name>
</gene>
<protein>
    <submittedName>
        <fullName evidence="1">Uncharacterized protein</fullName>
    </submittedName>
</protein>
<dbReference type="EMBL" id="JARYGZ010000001">
    <property type="protein sequence ID" value="MDH7639269.1"/>
    <property type="molecule type" value="Genomic_DNA"/>
</dbReference>
<dbReference type="Proteomes" id="UP001160625">
    <property type="component" value="Unassembled WGS sequence"/>
</dbReference>
<sequence>MAAIAKITAFPDRLFKARYWSLPDSKRVWVYVSDEVTPHMIAVDLADPDPHLEPVIARMKESLLPFRNARERRAGRIGRFLVSEIGA</sequence>
<reference evidence="1" key="1">
    <citation type="submission" date="2023-04" db="EMBL/GenBank/DDBJ databases">
        <title>Sphingomonas sp. MAHUQ-71 isolated from rice field.</title>
        <authorList>
            <person name="Huq M.A."/>
        </authorList>
    </citation>
    <scope>NUCLEOTIDE SEQUENCE</scope>
    <source>
        <strain evidence="1">MAHUQ-71</strain>
    </source>
</reference>
<dbReference type="RefSeq" id="WP_281044542.1">
    <property type="nucleotide sequence ID" value="NZ_JARYGZ010000001.1"/>
</dbReference>
<evidence type="ECO:0000313" key="1">
    <source>
        <dbReference type="EMBL" id="MDH7639269.1"/>
    </source>
</evidence>